<dbReference type="KEGG" id="rue:DT065_00695"/>
<reference evidence="1 2" key="1">
    <citation type="journal article" date="2018" name="J. Microbiol.">
        <title>Salicibibacter kimchii gen. nov., sp. nov., a moderately halophilic and alkalitolerant bacterium in the family Bacillaceae, isolated from kimchi.</title>
        <authorList>
            <person name="Jang J.Y."/>
            <person name="Oh Y.J."/>
            <person name="Lim S.K."/>
            <person name="Park H.K."/>
            <person name="Lee C."/>
            <person name="Kim J.Y."/>
            <person name="Lee M.A."/>
            <person name="Choi H.J."/>
        </authorList>
    </citation>
    <scope>NUCLEOTIDE SEQUENCE [LARGE SCALE GENOMIC DNA]</scope>
    <source>
        <strain evidence="1 2">NKC1-1</strain>
    </source>
</reference>
<protein>
    <submittedName>
        <fullName evidence="1">Uncharacterized protein</fullName>
    </submittedName>
</protein>
<evidence type="ECO:0000313" key="1">
    <source>
        <dbReference type="EMBL" id="AXF54680.1"/>
    </source>
</evidence>
<evidence type="ECO:0000313" key="2">
    <source>
        <dbReference type="Proteomes" id="UP000252100"/>
    </source>
</evidence>
<accession>A0A345BUP9</accession>
<dbReference type="EMBL" id="CP031092">
    <property type="protein sequence ID" value="AXF54680.1"/>
    <property type="molecule type" value="Genomic_DNA"/>
</dbReference>
<dbReference type="AlphaFoldDB" id="A0A345BUP9"/>
<sequence>MAWNERLGVFASRSLNDIGIKEKKTVTGSRSKHGNGTELEGRKNCRLCKGEDPKIGDQCLLL</sequence>
<name>A0A345BUP9_9BACI</name>
<gene>
    <name evidence="1" type="ORF">DT065_00695</name>
</gene>
<organism evidence="1 2">
    <name type="scientific">Salicibibacter kimchii</name>
    <dbReference type="NCBI Taxonomy" id="2099786"/>
    <lineage>
        <taxon>Bacteria</taxon>
        <taxon>Bacillati</taxon>
        <taxon>Bacillota</taxon>
        <taxon>Bacilli</taxon>
        <taxon>Bacillales</taxon>
        <taxon>Bacillaceae</taxon>
        <taxon>Salicibibacter</taxon>
    </lineage>
</organism>
<dbReference type="Proteomes" id="UP000252100">
    <property type="component" value="Chromosome"/>
</dbReference>
<keyword evidence="2" id="KW-1185">Reference proteome</keyword>
<proteinExistence type="predicted"/>